<reference evidence="1" key="1">
    <citation type="submission" date="2022-07" db="EMBL/GenBank/DDBJ databases">
        <title>Draft genome sequence of Zalerion maritima ATCC 34329, a (micro)plastics degrading marine fungus.</title>
        <authorList>
            <person name="Paco A."/>
            <person name="Goncalves M.F.M."/>
            <person name="Rocha-Santos T.A.P."/>
            <person name="Alves A."/>
        </authorList>
    </citation>
    <scope>NUCLEOTIDE SEQUENCE</scope>
    <source>
        <strain evidence="1">ATCC 34329</strain>
    </source>
</reference>
<accession>A0AAD5RR26</accession>
<sequence>MKMGMATAKPETARILYTLIWETPSLGATQDVIMVPSQLPYRPSLVLAPTPHRRDPLIQDCEVLENLQLSDGTTLCETLDNPHASEPMLGFNDTESAWRSASCPRRQERTAPCKTSWSNVRCISKGDNANSHLMPPPAAL</sequence>
<gene>
    <name evidence="1" type="ORF">MKZ38_002138</name>
</gene>
<proteinExistence type="predicted"/>
<comment type="caution">
    <text evidence="1">The sequence shown here is derived from an EMBL/GenBank/DDBJ whole genome shotgun (WGS) entry which is preliminary data.</text>
</comment>
<dbReference type="EMBL" id="JAKWBI020000162">
    <property type="protein sequence ID" value="KAJ2901012.1"/>
    <property type="molecule type" value="Genomic_DNA"/>
</dbReference>
<keyword evidence="2" id="KW-1185">Reference proteome</keyword>
<evidence type="ECO:0000313" key="2">
    <source>
        <dbReference type="Proteomes" id="UP001201980"/>
    </source>
</evidence>
<dbReference type="Proteomes" id="UP001201980">
    <property type="component" value="Unassembled WGS sequence"/>
</dbReference>
<name>A0AAD5RR26_9PEZI</name>
<organism evidence="1 2">
    <name type="scientific">Zalerion maritima</name>
    <dbReference type="NCBI Taxonomy" id="339359"/>
    <lineage>
        <taxon>Eukaryota</taxon>
        <taxon>Fungi</taxon>
        <taxon>Dikarya</taxon>
        <taxon>Ascomycota</taxon>
        <taxon>Pezizomycotina</taxon>
        <taxon>Sordariomycetes</taxon>
        <taxon>Lulworthiomycetidae</taxon>
        <taxon>Lulworthiales</taxon>
        <taxon>Lulworthiaceae</taxon>
        <taxon>Zalerion</taxon>
    </lineage>
</organism>
<evidence type="ECO:0000313" key="1">
    <source>
        <dbReference type="EMBL" id="KAJ2901012.1"/>
    </source>
</evidence>
<protein>
    <submittedName>
        <fullName evidence="1">Uncharacterized protein</fullName>
    </submittedName>
</protein>
<dbReference type="AlphaFoldDB" id="A0AAD5RR26"/>